<keyword evidence="4 11" id="KW-0812">Transmembrane</keyword>
<dbReference type="InterPro" id="IPR039731">
    <property type="entry name" value="Rce1"/>
</dbReference>
<dbReference type="EMBL" id="FNXT01001221">
    <property type="protein sequence ID" value="SZX74776.1"/>
    <property type="molecule type" value="Genomic_DNA"/>
</dbReference>
<dbReference type="GO" id="GO:0004222">
    <property type="term" value="F:metalloendopeptidase activity"/>
    <property type="evidence" value="ECO:0007669"/>
    <property type="project" value="InterPro"/>
</dbReference>
<evidence type="ECO:0000259" key="12">
    <source>
        <dbReference type="PROSITE" id="PS50222"/>
    </source>
</evidence>
<evidence type="ECO:0000256" key="10">
    <source>
        <dbReference type="ARBA" id="ARBA00049729"/>
    </source>
</evidence>
<sequence length="489" mass="53348">MVSVLAVTCIAWVPVWLRWQQFSLALHQNSISSSSSDAASIAPPLLQLLGLQLDAQLLPAVLQCLLMVAALFAGPIAYQLHSQWKQQQQQQQQQQQLFSFGVPSIHSVRDCVVAPITEEWCFRACMVPLLWMEGVRLSTIILVTPLFFGVGHLHHVYLLVKQGWSVAQALQPVCFQMLYTTVFGWYATWVFCWTGKLLPAIAVHAFCNFMGVPPFGEMRHASLTAAASGKAVTRETSRTGKDFAAEVLHKSAGGAAACAGAGAAADSASCSSGIPAAYNTCSSRHATDGFRRSTDAASTSYPTTCYGDDWDALGACMTTAMEMEACVDAVLEGSIKSAQHLFGRYDMDLDGSLCQQDLYDLLLELNLALPYPDYQCFVDACFAAADADRDGRLSIHNFIPLYKAIAAVRRAFRRQDHHSNGQIDRYDFYQMLHELELDGGEQGLQAVADAAFSKADAPGRGIVNFGQVLVWYSIYMLGSSLAHGSAQQQ</sequence>
<evidence type="ECO:0000256" key="3">
    <source>
        <dbReference type="ARBA" id="ARBA00022670"/>
    </source>
</evidence>
<keyword evidence="14" id="KW-1185">Reference proteome</keyword>
<evidence type="ECO:0000256" key="1">
    <source>
        <dbReference type="ARBA" id="ARBA00004477"/>
    </source>
</evidence>
<protein>
    <recommendedName>
        <fullName evidence="10">intramembrane prenyl-peptidase Rce1</fullName>
        <ecNumber evidence="10">3.4.26.1</ecNumber>
    </recommendedName>
</protein>
<dbReference type="GO" id="GO:0005509">
    <property type="term" value="F:calcium ion binding"/>
    <property type="evidence" value="ECO:0007669"/>
    <property type="project" value="InterPro"/>
</dbReference>
<keyword evidence="8 11" id="KW-0472">Membrane</keyword>
<feature type="transmembrane region" description="Helical" evidence="11">
    <location>
        <begin position="57"/>
        <end position="78"/>
    </location>
</feature>
<dbReference type="STRING" id="3088.A0A383WDJ5"/>
<evidence type="ECO:0000256" key="9">
    <source>
        <dbReference type="ARBA" id="ARBA00047280"/>
    </source>
</evidence>
<keyword evidence="7 11" id="KW-1133">Transmembrane helix</keyword>
<proteinExistence type="inferred from homology"/>
<evidence type="ECO:0000256" key="6">
    <source>
        <dbReference type="ARBA" id="ARBA00022824"/>
    </source>
</evidence>
<dbReference type="InterPro" id="IPR002048">
    <property type="entry name" value="EF_hand_dom"/>
</dbReference>
<dbReference type="PANTHER" id="PTHR13046:SF0">
    <property type="entry name" value="CAAX PRENYL PROTEASE 2"/>
    <property type="match status" value="1"/>
</dbReference>
<dbReference type="PROSITE" id="PS50222">
    <property type="entry name" value="EF_HAND_2"/>
    <property type="match status" value="1"/>
</dbReference>
<dbReference type="GO" id="GO:0005789">
    <property type="term" value="C:endoplasmic reticulum membrane"/>
    <property type="evidence" value="ECO:0007669"/>
    <property type="project" value="UniProtKB-SubCell"/>
</dbReference>
<dbReference type="PANTHER" id="PTHR13046">
    <property type="entry name" value="PROTEASE U48 CAAX PRENYL PROTEASE RCE1"/>
    <property type="match status" value="1"/>
</dbReference>
<dbReference type="InterPro" id="IPR003675">
    <property type="entry name" value="Rce1/LyrA-like_dom"/>
</dbReference>
<comment type="subcellular location">
    <subcellularLocation>
        <location evidence="1">Endoplasmic reticulum membrane</location>
        <topology evidence="1">Multi-pass membrane protein</topology>
    </subcellularLocation>
</comment>
<dbReference type="SUPFAM" id="SSF47473">
    <property type="entry name" value="EF-hand"/>
    <property type="match status" value="1"/>
</dbReference>
<feature type="domain" description="EF-hand" evidence="12">
    <location>
        <begin position="403"/>
        <end position="438"/>
    </location>
</feature>
<evidence type="ECO:0000256" key="4">
    <source>
        <dbReference type="ARBA" id="ARBA00022692"/>
    </source>
</evidence>
<evidence type="ECO:0000313" key="13">
    <source>
        <dbReference type="EMBL" id="SZX74776.1"/>
    </source>
</evidence>
<evidence type="ECO:0000313" key="14">
    <source>
        <dbReference type="Proteomes" id="UP000256970"/>
    </source>
</evidence>
<keyword evidence="6" id="KW-0256">Endoplasmic reticulum</keyword>
<dbReference type="Gene3D" id="1.10.238.10">
    <property type="entry name" value="EF-hand"/>
    <property type="match status" value="1"/>
</dbReference>
<dbReference type="GO" id="GO:0071586">
    <property type="term" value="P:CAAX-box protein processing"/>
    <property type="evidence" value="ECO:0007669"/>
    <property type="project" value="InterPro"/>
</dbReference>
<keyword evidence="5" id="KW-0378">Hydrolase</keyword>
<comment type="catalytic activity">
    <reaction evidence="9">
        <text>Hydrolyzes the peptide bond -P2-(S-farnesyl or geranylgeranyl)C-P1'-P2'-P3'-COOH where P1' and P2' are amino acids with aliphatic sidechains and P3' is any C-terminal residue.</text>
        <dbReference type="EC" id="3.4.26.1"/>
    </reaction>
</comment>
<dbReference type="EC" id="3.4.26.1" evidence="10"/>
<organism evidence="13 14">
    <name type="scientific">Tetradesmus obliquus</name>
    <name type="common">Green alga</name>
    <name type="synonym">Acutodesmus obliquus</name>
    <dbReference type="NCBI Taxonomy" id="3088"/>
    <lineage>
        <taxon>Eukaryota</taxon>
        <taxon>Viridiplantae</taxon>
        <taxon>Chlorophyta</taxon>
        <taxon>core chlorophytes</taxon>
        <taxon>Chlorophyceae</taxon>
        <taxon>CS clade</taxon>
        <taxon>Sphaeropleales</taxon>
        <taxon>Scenedesmaceae</taxon>
        <taxon>Tetradesmus</taxon>
    </lineage>
</organism>
<evidence type="ECO:0000256" key="5">
    <source>
        <dbReference type="ARBA" id="ARBA00022801"/>
    </source>
</evidence>
<reference evidence="13 14" key="1">
    <citation type="submission" date="2016-10" db="EMBL/GenBank/DDBJ databases">
        <authorList>
            <person name="Cai Z."/>
        </authorList>
    </citation>
    <scope>NUCLEOTIDE SEQUENCE [LARGE SCALE GENOMIC DNA]</scope>
</reference>
<evidence type="ECO:0000256" key="2">
    <source>
        <dbReference type="ARBA" id="ARBA00006897"/>
    </source>
</evidence>
<dbReference type="InterPro" id="IPR011992">
    <property type="entry name" value="EF-hand-dom_pair"/>
</dbReference>
<name>A0A383WDJ5_TETOB</name>
<dbReference type="Proteomes" id="UP000256970">
    <property type="component" value="Unassembled WGS sequence"/>
</dbReference>
<keyword evidence="3" id="KW-0645">Protease</keyword>
<accession>A0A383WDJ5</accession>
<dbReference type="Pfam" id="PF02517">
    <property type="entry name" value="Rce1-like"/>
    <property type="match status" value="1"/>
</dbReference>
<comment type="similarity">
    <text evidence="2">Belongs to the peptidase U48 family.</text>
</comment>
<evidence type="ECO:0000256" key="8">
    <source>
        <dbReference type="ARBA" id="ARBA00023136"/>
    </source>
</evidence>
<dbReference type="AlphaFoldDB" id="A0A383WDJ5"/>
<evidence type="ECO:0000256" key="11">
    <source>
        <dbReference type="SAM" id="Phobius"/>
    </source>
</evidence>
<gene>
    <name evidence="13" type="ORF">BQ4739_LOCUS15094</name>
</gene>
<evidence type="ECO:0000256" key="7">
    <source>
        <dbReference type="ARBA" id="ARBA00022989"/>
    </source>
</evidence>